<dbReference type="AlphaFoldDB" id="A0AAV4QKQ0"/>
<keyword evidence="2" id="KW-1185">Reference proteome</keyword>
<organism evidence="1 2">
    <name type="scientific">Caerostris darwini</name>
    <dbReference type="NCBI Taxonomy" id="1538125"/>
    <lineage>
        <taxon>Eukaryota</taxon>
        <taxon>Metazoa</taxon>
        <taxon>Ecdysozoa</taxon>
        <taxon>Arthropoda</taxon>
        <taxon>Chelicerata</taxon>
        <taxon>Arachnida</taxon>
        <taxon>Araneae</taxon>
        <taxon>Araneomorphae</taxon>
        <taxon>Entelegynae</taxon>
        <taxon>Araneoidea</taxon>
        <taxon>Araneidae</taxon>
        <taxon>Caerostris</taxon>
    </lineage>
</organism>
<comment type="caution">
    <text evidence="1">The sequence shown here is derived from an EMBL/GenBank/DDBJ whole genome shotgun (WGS) entry which is preliminary data.</text>
</comment>
<accession>A0AAV4QKQ0</accession>
<reference evidence="1 2" key="1">
    <citation type="submission" date="2021-06" db="EMBL/GenBank/DDBJ databases">
        <title>Caerostris darwini draft genome.</title>
        <authorList>
            <person name="Kono N."/>
            <person name="Arakawa K."/>
        </authorList>
    </citation>
    <scope>NUCLEOTIDE SEQUENCE [LARGE SCALE GENOMIC DNA]</scope>
</reference>
<protein>
    <submittedName>
        <fullName evidence="1">Uncharacterized protein</fullName>
    </submittedName>
</protein>
<evidence type="ECO:0000313" key="2">
    <source>
        <dbReference type="Proteomes" id="UP001054837"/>
    </source>
</evidence>
<proteinExistence type="predicted"/>
<evidence type="ECO:0000313" key="1">
    <source>
        <dbReference type="EMBL" id="GIY08946.1"/>
    </source>
</evidence>
<dbReference type="Proteomes" id="UP001054837">
    <property type="component" value="Unassembled WGS sequence"/>
</dbReference>
<gene>
    <name evidence="1" type="ORF">CDAR_373681</name>
</gene>
<name>A0AAV4QKQ0_9ARAC</name>
<sequence length="102" mass="11098">MTVLAGKALLGNVDDEPFRTGMASGTNRLSIVITSTTSHDLAILTPSLQASDCDPRGRSSELQKKIESITRRMGEAEKPCGVEFFESLVHRDRVINGDTVIH</sequence>
<dbReference type="EMBL" id="BPLQ01004569">
    <property type="protein sequence ID" value="GIY08946.1"/>
    <property type="molecule type" value="Genomic_DNA"/>
</dbReference>